<dbReference type="InParanoid" id="E9GRF4"/>
<protein>
    <submittedName>
        <fullName evidence="4">Uncharacterized protein</fullName>
    </submittedName>
</protein>
<keyword evidence="3" id="KW-0472">Membrane</keyword>
<dbReference type="AlphaFoldDB" id="E9GRF4"/>
<dbReference type="HOGENOM" id="CLU_655978_0_0_1"/>
<evidence type="ECO:0000256" key="2">
    <source>
        <dbReference type="SAM" id="MobiDB-lite"/>
    </source>
</evidence>
<keyword evidence="5" id="KW-1185">Reference proteome</keyword>
<evidence type="ECO:0000256" key="3">
    <source>
        <dbReference type="SAM" id="Phobius"/>
    </source>
</evidence>
<dbReference type="Proteomes" id="UP000000305">
    <property type="component" value="Unassembled WGS sequence"/>
</dbReference>
<dbReference type="EMBL" id="GL732559">
    <property type="protein sequence ID" value="EFX77999.1"/>
    <property type="molecule type" value="Genomic_DNA"/>
</dbReference>
<feature type="compositionally biased region" description="Basic and acidic residues" evidence="2">
    <location>
        <begin position="128"/>
        <end position="146"/>
    </location>
</feature>
<feature type="coiled-coil region" evidence="1">
    <location>
        <begin position="148"/>
        <end position="196"/>
    </location>
</feature>
<proteinExistence type="predicted"/>
<gene>
    <name evidence="4" type="ORF">DAPPUDRAFT_246914</name>
</gene>
<keyword evidence="3" id="KW-0812">Transmembrane</keyword>
<keyword evidence="1" id="KW-0175">Coiled coil</keyword>
<name>E9GRF4_DAPPU</name>
<organism evidence="4 5">
    <name type="scientific">Daphnia pulex</name>
    <name type="common">Water flea</name>
    <dbReference type="NCBI Taxonomy" id="6669"/>
    <lineage>
        <taxon>Eukaryota</taxon>
        <taxon>Metazoa</taxon>
        <taxon>Ecdysozoa</taxon>
        <taxon>Arthropoda</taxon>
        <taxon>Crustacea</taxon>
        <taxon>Branchiopoda</taxon>
        <taxon>Diplostraca</taxon>
        <taxon>Cladocera</taxon>
        <taxon>Anomopoda</taxon>
        <taxon>Daphniidae</taxon>
        <taxon>Daphnia</taxon>
    </lineage>
</organism>
<feature type="region of interest" description="Disordered" evidence="2">
    <location>
        <begin position="127"/>
        <end position="146"/>
    </location>
</feature>
<evidence type="ECO:0000313" key="5">
    <source>
        <dbReference type="Proteomes" id="UP000000305"/>
    </source>
</evidence>
<dbReference type="KEGG" id="dpx:DAPPUDRAFT_246914"/>
<dbReference type="FunCoup" id="E9GRF4">
    <property type="interactions" value="25"/>
</dbReference>
<evidence type="ECO:0000256" key="1">
    <source>
        <dbReference type="SAM" id="Coils"/>
    </source>
</evidence>
<dbReference type="PhylomeDB" id="E9GRF4"/>
<reference evidence="4 5" key="1">
    <citation type="journal article" date="2011" name="Science">
        <title>The ecoresponsive genome of Daphnia pulex.</title>
        <authorList>
            <person name="Colbourne J.K."/>
            <person name="Pfrender M.E."/>
            <person name="Gilbert D."/>
            <person name="Thomas W.K."/>
            <person name="Tucker A."/>
            <person name="Oakley T.H."/>
            <person name="Tokishita S."/>
            <person name="Aerts A."/>
            <person name="Arnold G.J."/>
            <person name="Basu M.K."/>
            <person name="Bauer D.J."/>
            <person name="Caceres C.E."/>
            <person name="Carmel L."/>
            <person name="Casola C."/>
            <person name="Choi J.H."/>
            <person name="Detter J.C."/>
            <person name="Dong Q."/>
            <person name="Dusheyko S."/>
            <person name="Eads B.D."/>
            <person name="Frohlich T."/>
            <person name="Geiler-Samerotte K.A."/>
            <person name="Gerlach D."/>
            <person name="Hatcher P."/>
            <person name="Jogdeo S."/>
            <person name="Krijgsveld J."/>
            <person name="Kriventseva E.V."/>
            <person name="Kultz D."/>
            <person name="Laforsch C."/>
            <person name="Lindquist E."/>
            <person name="Lopez J."/>
            <person name="Manak J.R."/>
            <person name="Muller J."/>
            <person name="Pangilinan J."/>
            <person name="Patwardhan R.P."/>
            <person name="Pitluck S."/>
            <person name="Pritham E.J."/>
            <person name="Rechtsteiner A."/>
            <person name="Rho M."/>
            <person name="Rogozin I.B."/>
            <person name="Sakarya O."/>
            <person name="Salamov A."/>
            <person name="Schaack S."/>
            <person name="Shapiro H."/>
            <person name="Shiga Y."/>
            <person name="Skalitzky C."/>
            <person name="Smith Z."/>
            <person name="Souvorov A."/>
            <person name="Sung W."/>
            <person name="Tang Z."/>
            <person name="Tsuchiya D."/>
            <person name="Tu H."/>
            <person name="Vos H."/>
            <person name="Wang M."/>
            <person name="Wolf Y.I."/>
            <person name="Yamagata H."/>
            <person name="Yamada T."/>
            <person name="Ye Y."/>
            <person name="Shaw J.R."/>
            <person name="Andrews J."/>
            <person name="Crease T.J."/>
            <person name="Tang H."/>
            <person name="Lucas S.M."/>
            <person name="Robertson H.M."/>
            <person name="Bork P."/>
            <person name="Koonin E.V."/>
            <person name="Zdobnov E.M."/>
            <person name="Grigoriev I.V."/>
            <person name="Lynch M."/>
            <person name="Boore J.L."/>
        </authorList>
    </citation>
    <scope>NUCLEOTIDE SEQUENCE [LARGE SCALE GENOMIC DNA]</scope>
</reference>
<accession>E9GRF4</accession>
<evidence type="ECO:0000313" key="4">
    <source>
        <dbReference type="EMBL" id="EFX77999.1"/>
    </source>
</evidence>
<feature type="transmembrane region" description="Helical" evidence="3">
    <location>
        <begin position="5"/>
        <end position="25"/>
    </location>
</feature>
<keyword evidence="3" id="KW-1133">Transmembrane helix</keyword>
<sequence length="419" mass="47625">MVHQVLEVVLAFIACIHAILDWIWFEMAEYFESLTETEIEPVGSNEEPSQNRVPATNLMQEQTGQTRIILPLTNIMWKPDQVSALPDTVLPDTTLPDIVLPDTTLPDTVLIPESFSEEGLTALPECESDGRKFQPQNEEKPDSSDETIKKIKDENSKLKIDLETSATELSLKCVEIQRLTAVTNELNQKLQKTSLKNDELILKLATTRNMASTSQSDFNETESKLTKELTEFKVQLIIQQKLLEEKEVTLELMLQEKKITDHMLEENHKQELNFFLTELTEMKAENQRISEARDAAILSAEESRILAEERQVAIDLLQSNITQLKTELTASDSQIDELKKEKAVQLSNASTWADTELQLQNEVANLKADTTQPQNETLSEETKDFLFDPISTLIPKLHHDFPIHLESLFLVARVFLGNL</sequence>